<dbReference type="EMBL" id="AP019779">
    <property type="protein sequence ID" value="BBL62397.1"/>
    <property type="molecule type" value="Genomic_DNA"/>
</dbReference>
<accession>A0ACA8R405</accession>
<dbReference type="Proteomes" id="UP000825015">
    <property type="component" value="Chromosome"/>
</dbReference>
<keyword evidence="2" id="KW-1185">Reference proteome</keyword>
<evidence type="ECO:0000313" key="1">
    <source>
        <dbReference type="EMBL" id="BBL62397.1"/>
    </source>
</evidence>
<name>A0ACA8R405_METAZ</name>
<proteinExistence type="predicted"/>
<gene>
    <name evidence="1" type="ORF">MarbSA_14370</name>
</gene>
<organism evidence="1 2">
    <name type="scientific">Methanobrevibacter arboriphilus</name>
    <dbReference type="NCBI Taxonomy" id="39441"/>
    <lineage>
        <taxon>Archaea</taxon>
        <taxon>Methanobacteriati</taxon>
        <taxon>Methanobacteriota</taxon>
        <taxon>Methanomada group</taxon>
        <taxon>Methanobacteria</taxon>
        <taxon>Methanobacteriales</taxon>
        <taxon>Methanobacteriaceae</taxon>
        <taxon>Methanobrevibacter</taxon>
    </lineage>
</organism>
<sequence>MGNIKTLEKCINEIFEDKENSFLTIKEVKMEIKRWYRYSKRKELISDNKIPKIHIKKTMNQMGFEQIGRWVSVDGVKKTMRVYEDIGIKKDWNK</sequence>
<reference evidence="1" key="1">
    <citation type="submission" date="2019-06" db="EMBL/GenBank/DDBJ databases">
        <title>Complete genome sequence of Methanobrevibacter arboriphilus strain SA.</title>
        <authorList>
            <person name="Asakawa S."/>
        </authorList>
    </citation>
    <scope>NUCLEOTIDE SEQUENCE</scope>
    <source>
        <strain evidence="1">SA</strain>
    </source>
</reference>
<protein>
    <submittedName>
        <fullName evidence="1">Uncharacterized protein</fullName>
    </submittedName>
</protein>
<evidence type="ECO:0000313" key="2">
    <source>
        <dbReference type="Proteomes" id="UP000825015"/>
    </source>
</evidence>